<dbReference type="GO" id="GO:0042601">
    <property type="term" value="C:endospore-forming forespore"/>
    <property type="evidence" value="ECO:0007669"/>
    <property type="project" value="TreeGrafter"/>
</dbReference>
<dbReference type="Pfam" id="PF20903">
    <property type="entry name" value="SPL"/>
    <property type="match status" value="1"/>
</dbReference>
<keyword evidence="2" id="KW-1185">Reference proteome</keyword>
<dbReference type="GO" id="GO:1904047">
    <property type="term" value="F:S-adenosyl-L-methionine binding"/>
    <property type="evidence" value="ECO:0007669"/>
    <property type="project" value="TreeGrafter"/>
</dbReference>
<proteinExistence type="predicted"/>
<name>A0A6G7PZF2_9BACT</name>
<dbReference type="SUPFAM" id="SSF102114">
    <property type="entry name" value="Radical SAM enzymes"/>
    <property type="match status" value="1"/>
</dbReference>
<dbReference type="Gene3D" id="3.80.30.30">
    <property type="match status" value="1"/>
</dbReference>
<dbReference type="Proteomes" id="UP000502179">
    <property type="component" value="Chromosome"/>
</dbReference>
<accession>A0A6G7PZF2</accession>
<reference evidence="1 2" key="1">
    <citation type="submission" date="2020-02" db="EMBL/GenBank/DDBJ databases">
        <title>Genome analysis of Thermosulfuriphilus ammonigenes ST65T, an anaerobic thermophilic chemolithoautotrophic bacterium isolated from a deep-sea hydrothermal vent.</title>
        <authorList>
            <person name="Slobodkina G."/>
            <person name="Allioux M."/>
            <person name="Merkel A."/>
            <person name="Alain K."/>
            <person name="Jebbar M."/>
            <person name="Slobodkin A."/>
        </authorList>
    </citation>
    <scope>NUCLEOTIDE SEQUENCE [LARGE SCALE GENOMIC DNA]</scope>
    <source>
        <strain evidence="1 2">ST65</strain>
    </source>
</reference>
<dbReference type="InterPro" id="IPR007197">
    <property type="entry name" value="rSAM"/>
</dbReference>
<dbReference type="GO" id="GO:0051539">
    <property type="term" value="F:4 iron, 4 sulfur cluster binding"/>
    <property type="evidence" value="ECO:0007669"/>
    <property type="project" value="TreeGrafter"/>
</dbReference>
<dbReference type="SFLD" id="SFLDS00029">
    <property type="entry name" value="Radical_SAM"/>
    <property type="match status" value="1"/>
</dbReference>
<evidence type="ECO:0000313" key="1">
    <source>
        <dbReference type="EMBL" id="QIJ72901.1"/>
    </source>
</evidence>
<dbReference type="PANTHER" id="PTHR37822:SF2">
    <property type="entry name" value="SPORE PHOTOPRODUCT LYASE"/>
    <property type="match status" value="1"/>
</dbReference>
<dbReference type="KEGG" id="tav:G4V39_09390"/>
<organism evidence="1 2">
    <name type="scientific">Thermosulfuriphilus ammonigenes</name>
    <dbReference type="NCBI Taxonomy" id="1936021"/>
    <lineage>
        <taxon>Bacteria</taxon>
        <taxon>Pseudomonadati</taxon>
        <taxon>Thermodesulfobacteriota</taxon>
        <taxon>Thermodesulfobacteria</taxon>
        <taxon>Thermodesulfobacteriales</taxon>
        <taxon>Thermodesulfobacteriaceae</taxon>
        <taxon>Thermosulfuriphilus</taxon>
    </lineage>
</organism>
<sequence>MTLQGIFLDPRVKEAPICAKILDRQRWVPVRLVSSPPLPKGDPFDFGKRRLFMTLGEGRALRPCPGTKRYICCGYQILHLGSGCPFDCTYCILQVYLSNPYLTVFTNAPEIIKQAQREITAQRNRFFRIGTGEFMDSLGLEPITELAPLLVETFSDLDNACLELKTKSVFIDHLLQLPHRKRTFLSWSLNSPEISESEEKGTPSLEERLQAAVRAAEAGYPLGFHFDPLIYYPGWQKGYQKTLVLLKDYLAGATVAWISLGALRFMPSLKAVARKRHPETRIFLGEFILGLDGKMRYLRPIRVEMYRRLYAELKEIFPETTIYLCMESELVWREALGMNPRQAGGLAQMLDNAARRVIYD</sequence>
<evidence type="ECO:0000313" key="2">
    <source>
        <dbReference type="Proteomes" id="UP000502179"/>
    </source>
</evidence>
<dbReference type="GO" id="GO:0003913">
    <property type="term" value="F:DNA photolyase activity"/>
    <property type="evidence" value="ECO:0007669"/>
    <property type="project" value="TreeGrafter"/>
</dbReference>
<keyword evidence="1" id="KW-0456">Lyase</keyword>
<protein>
    <submittedName>
        <fullName evidence="1">DNA photolyase</fullName>
    </submittedName>
</protein>
<dbReference type="AlphaFoldDB" id="A0A6G7PZF2"/>
<dbReference type="PANTHER" id="PTHR37822">
    <property type="entry name" value="SPORE PHOTOPRODUCT LYASE-RELATED"/>
    <property type="match status" value="1"/>
</dbReference>
<dbReference type="Gene3D" id="3.40.50.12110">
    <property type="match status" value="1"/>
</dbReference>
<gene>
    <name evidence="1" type="ORF">G4V39_09390</name>
</gene>
<dbReference type="EMBL" id="CP048877">
    <property type="protein sequence ID" value="QIJ72901.1"/>
    <property type="molecule type" value="Genomic_DNA"/>
</dbReference>
<dbReference type="InterPro" id="IPR049539">
    <property type="entry name" value="SPL"/>
</dbReference>
<dbReference type="InterPro" id="IPR058240">
    <property type="entry name" value="rSAM_sf"/>
</dbReference>